<dbReference type="InterPro" id="IPR001584">
    <property type="entry name" value="Integrase_cat-core"/>
</dbReference>
<evidence type="ECO:0000259" key="2">
    <source>
        <dbReference type="PROSITE" id="PS50994"/>
    </source>
</evidence>
<feature type="domain" description="Integrase catalytic" evidence="2">
    <location>
        <begin position="110"/>
        <end position="267"/>
    </location>
</feature>
<accession>M1E0U8</accession>
<dbReference type="GO" id="GO:0015074">
    <property type="term" value="P:DNA integration"/>
    <property type="evidence" value="ECO:0007669"/>
    <property type="project" value="InterPro"/>
</dbReference>
<dbReference type="Pfam" id="PF00665">
    <property type="entry name" value="rve"/>
    <property type="match status" value="1"/>
</dbReference>
<dbReference type="PANTHER" id="PTHR37984:SF5">
    <property type="entry name" value="PROTEIN NYNRIN-LIKE"/>
    <property type="match status" value="1"/>
</dbReference>
<dbReference type="Proteomes" id="UP000011115">
    <property type="component" value="Unassembled WGS sequence"/>
</dbReference>
<dbReference type="InterPro" id="IPR050951">
    <property type="entry name" value="Retrovirus_Pol_polyprotein"/>
</dbReference>
<protein>
    <recommendedName>
        <fullName evidence="2">Integrase catalytic domain-containing protein</fullName>
    </recommendedName>
</protein>
<name>M1E0U8_SOLTU</name>
<dbReference type="AlphaFoldDB" id="M1E0U8"/>
<dbReference type="PROSITE" id="PS50994">
    <property type="entry name" value="INTEGRASE"/>
    <property type="match status" value="1"/>
</dbReference>
<evidence type="ECO:0000313" key="3">
    <source>
        <dbReference type="EnsemblPlants" id="PGSC0003DMT400097536"/>
    </source>
</evidence>
<proteinExistence type="predicted"/>
<dbReference type="InParanoid" id="M1E0U8"/>
<dbReference type="HOGENOM" id="CLU_1043546_0_0_1"/>
<feature type="compositionally biased region" description="Polar residues" evidence="1">
    <location>
        <begin position="48"/>
        <end position="58"/>
    </location>
</feature>
<reference evidence="3" key="2">
    <citation type="submission" date="2015-06" db="UniProtKB">
        <authorList>
            <consortium name="EnsemblPlants"/>
        </authorList>
    </citation>
    <scope>IDENTIFICATION</scope>
    <source>
        <strain evidence="3">DM1-3 516 R44</strain>
    </source>
</reference>
<dbReference type="eggNOG" id="KOG0017">
    <property type="taxonomic scope" value="Eukaryota"/>
</dbReference>
<dbReference type="SUPFAM" id="SSF53098">
    <property type="entry name" value="Ribonuclease H-like"/>
    <property type="match status" value="1"/>
</dbReference>
<dbReference type="InterPro" id="IPR012337">
    <property type="entry name" value="RNaseH-like_sf"/>
</dbReference>
<dbReference type="GO" id="GO:0003676">
    <property type="term" value="F:nucleic acid binding"/>
    <property type="evidence" value="ECO:0007669"/>
    <property type="project" value="InterPro"/>
</dbReference>
<evidence type="ECO:0000313" key="4">
    <source>
        <dbReference type="Proteomes" id="UP000011115"/>
    </source>
</evidence>
<dbReference type="EnsemblPlants" id="PGSC0003DMT400097536">
    <property type="protein sequence ID" value="PGSC0003DMT400097536"/>
    <property type="gene ID" value="PGSC0003DMG400047107"/>
</dbReference>
<evidence type="ECO:0000256" key="1">
    <source>
        <dbReference type="SAM" id="MobiDB-lite"/>
    </source>
</evidence>
<dbReference type="PaxDb" id="4113-PGSC0003DMT400097536"/>
<dbReference type="InterPro" id="IPR036397">
    <property type="entry name" value="RNaseH_sf"/>
</dbReference>
<dbReference type="Gene3D" id="3.30.420.10">
    <property type="entry name" value="Ribonuclease H-like superfamily/Ribonuclease H"/>
    <property type="match status" value="1"/>
</dbReference>
<dbReference type="PANTHER" id="PTHR37984">
    <property type="entry name" value="PROTEIN CBG26694"/>
    <property type="match status" value="1"/>
</dbReference>
<keyword evidence="4" id="KW-1185">Reference proteome</keyword>
<feature type="region of interest" description="Disordered" evidence="1">
    <location>
        <begin position="47"/>
        <end position="82"/>
    </location>
</feature>
<dbReference type="Gramene" id="PGSC0003DMT400097536">
    <property type="protein sequence ID" value="PGSC0003DMT400097536"/>
    <property type="gene ID" value="PGSC0003DMG400047107"/>
</dbReference>
<organism evidence="3 4">
    <name type="scientific">Solanum tuberosum</name>
    <name type="common">Potato</name>
    <dbReference type="NCBI Taxonomy" id="4113"/>
    <lineage>
        <taxon>Eukaryota</taxon>
        <taxon>Viridiplantae</taxon>
        <taxon>Streptophyta</taxon>
        <taxon>Embryophyta</taxon>
        <taxon>Tracheophyta</taxon>
        <taxon>Spermatophyta</taxon>
        <taxon>Magnoliopsida</taxon>
        <taxon>eudicotyledons</taxon>
        <taxon>Gunneridae</taxon>
        <taxon>Pentapetalae</taxon>
        <taxon>asterids</taxon>
        <taxon>lamiids</taxon>
        <taxon>Solanales</taxon>
        <taxon>Solanaceae</taxon>
        <taxon>Solanoideae</taxon>
        <taxon>Solaneae</taxon>
        <taxon>Solanum</taxon>
    </lineage>
</organism>
<dbReference type="STRING" id="4113.M1E0U8"/>
<reference evidence="4" key="1">
    <citation type="journal article" date="2011" name="Nature">
        <title>Genome sequence and analysis of the tuber crop potato.</title>
        <authorList>
            <consortium name="The Potato Genome Sequencing Consortium"/>
        </authorList>
    </citation>
    <scope>NUCLEOTIDE SEQUENCE [LARGE SCALE GENOMIC DNA]</scope>
    <source>
        <strain evidence="4">cv. DM1-3 516 R44</strain>
    </source>
</reference>
<sequence>MPSTKSKGVPLIPYDSKLEKIPRKMVNPQELEAQRQRLGLETEVASRGVQQNGGNNQPRVVDENRGVDGLIPPQRQPIAPRGRAQHPAHMMYDEDDSNLDGAGATGAIVLPALPPGVKFTITNTMIQLLNLKGSYGKKYILVAVDYVSKWVKAVALPENDGKSVAGFLKKNIFSRFGIPRAIISDGGSHFCNKVFSALLTKYGVKQHKVATPYHPQTSGQVEVSNREIKTILAKTVNANRTDWARKLDDALWAYRTAFKTPIGMSPY</sequence>